<evidence type="ECO:0000313" key="2">
    <source>
        <dbReference type="Proteomes" id="UP000886520"/>
    </source>
</evidence>
<gene>
    <name evidence="1" type="ORF">GOP47_0011928</name>
</gene>
<protein>
    <submittedName>
        <fullName evidence="1">Uncharacterized protein</fullName>
    </submittedName>
</protein>
<dbReference type="AlphaFoldDB" id="A0A9D4ZI53"/>
<evidence type="ECO:0000313" key="1">
    <source>
        <dbReference type="EMBL" id="KAI5073915.1"/>
    </source>
</evidence>
<organism evidence="1 2">
    <name type="scientific">Adiantum capillus-veneris</name>
    <name type="common">Maidenhair fern</name>
    <dbReference type="NCBI Taxonomy" id="13818"/>
    <lineage>
        <taxon>Eukaryota</taxon>
        <taxon>Viridiplantae</taxon>
        <taxon>Streptophyta</taxon>
        <taxon>Embryophyta</taxon>
        <taxon>Tracheophyta</taxon>
        <taxon>Polypodiopsida</taxon>
        <taxon>Polypodiidae</taxon>
        <taxon>Polypodiales</taxon>
        <taxon>Pteridineae</taxon>
        <taxon>Pteridaceae</taxon>
        <taxon>Vittarioideae</taxon>
        <taxon>Adiantum</taxon>
    </lineage>
</organism>
<dbReference type="Proteomes" id="UP000886520">
    <property type="component" value="Chromosome 11"/>
</dbReference>
<accession>A0A9D4ZI53</accession>
<keyword evidence="2" id="KW-1185">Reference proteome</keyword>
<comment type="caution">
    <text evidence="1">The sequence shown here is derived from an EMBL/GenBank/DDBJ whole genome shotgun (WGS) entry which is preliminary data.</text>
</comment>
<sequence>MGRGPRARPCKGETGIPLTSQPCILYPFSLKLAKDCCASSIEDGLFSFASCTFETLQSEVEHSLDLKQHVKEMLMRYTEVSIQYTAVWEALWEVSKRWIDCFYCHPNFFCCAYHEDVLVCNDRLTIRKNMFMQAV</sequence>
<name>A0A9D4ZI53_ADICA</name>
<proteinExistence type="predicted"/>
<reference evidence="1" key="1">
    <citation type="submission" date="2021-01" db="EMBL/GenBank/DDBJ databases">
        <title>Adiantum capillus-veneris genome.</title>
        <authorList>
            <person name="Fang Y."/>
            <person name="Liao Q."/>
        </authorList>
    </citation>
    <scope>NUCLEOTIDE SEQUENCE</scope>
    <source>
        <strain evidence="1">H3</strain>
        <tissue evidence="1">Leaf</tissue>
    </source>
</reference>
<dbReference type="EMBL" id="JABFUD020000011">
    <property type="protein sequence ID" value="KAI5073915.1"/>
    <property type="molecule type" value="Genomic_DNA"/>
</dbReference>